<evidence type="ECO:0000313" key="1">
    <source>
        <dbReference type="EMBL" id="QHT92681.1"/>
    </source>
</evidence>
<organism evidence="1">
    <name type="scientific">viral metagenome</name>
    <dbReference type="NCBI Taxonomy" id="1070528"/>
    <lineage>
        <taxon>unclassified sequences</taxon>
        <taxon>metagenomes</taxon>
        <taxon>organismal metagenomes</taxon>
    </lineage>
</organism>
<reference evidence="1" key="1">
    <citation type="journal article" date="2020" name="Nature">
        <title>Giant virus diversity and host interactions through global metagenomics.</title>
        <authorList>
            <person name="Schulz F."/>
            <person name="Roux S."/>
            <person name="Paez-Espino D."/>
            <person name="Jungbluth S."/>
            <person name="Walsh D.A."/>
            <person name="Denef V.J."/>
            <person name="McMahon K.D."/>
            <person name="Konstantinidis K.T."/>
            <person name="Eloe-Fadrosh E.A."/>
            <person name="Kyrpides N.C."/>
            <person name="Woyke T."/>
        </authorList>
    </citation>
    <scope>NUCLEOTIDE SEQUENCE</scope>
    <source>
        <strain evidence="1">GVMAG-M-3300023184-89</strain>
    </source>
</reference>
<proteinExistence type="predicted"/>
<protein>
    <submittedName>
        <fullName evidence="1">Uncharacterized protein</fullName>
    </submittedName>
</protein>
<accession>A0A6C0IHG7</accession>
<sequence length="197" mass="22998">MIWAILLTSCVRQTHTSKNLNEPKMFYYLRAIHNWLNKTNLPIFIVESSGYTFPEFKNTRLKVCSFDLQNQNSSSQYEAKSILFAMETFKEELKDYTHILKVTARYYVEVERILSIVREADIVFQSKVDHKTKWNNSELFGFRNGLEHEILDPILEEGLMEHAIYNLSLSHTRIRLPPIENIYNVPTGGNGLIVNPL</sequence>
<name>A0A6C0IHG7_9ZZZZ</name>
<dbReference type="AlphaFoldDB" id="A0A6C0IHG7"/>
<dbReference type="EMBL" id="MN740193">
    <property type="protein sequence ID" value="QHT92681.1"/>
    <property type="molecule type" value="Genomic_DNA"/>
</dbReference>